<keyword evidence="3" id="KW-0413">Isomerase</keyword>
<dbReference type="Pfam" id="PF16036">
    <property type="entry name" value="Chalcone_3"/>
    <property type="match status" value="1"/>
</dbReference>
<protein>
    <submittedName>
        <fullName evidence="3">Putative lipoprotein transmembrane (Chalcone isomerase-like)</fullName>
    </submittedName>
</protein>
<keyword evidence="3" id="KW-0449">Lipoprotein</keyword>
<keyword evidence="3" id="KW-0472">Membrane</keyword>
<organism evidence="3">
    <name type="scientific">blood disease bacterium R229</name>
    <dbReference type="NCBI Taxonomy" id="741978"/>
    <lineage>
        <taxon>Bacteria</taxon>
        <taxon>Pseudomonadati</taxon>
        <taxon>Pseudomonadota</taxon>
        <taxon>Betaproteobacteria</taxon>
        <taxon>Burkholderiales</taxon>
        <taxon>Burkholderiaceae</taxon>
        <taxon>Ralstonia</taxon>
        <taxon>Ralstonia solanacearum species complex</taxon>
    </lineage>
</organism>
<dbReference type="EMBL" id="FR854064">
    <property type="protein sequence ID" value="CCA79675.1"/>
    <property type="molecule type" value="Genomic_DNA"/>
</dbReference>
<name>G2ZKW2_9RALS</name>
<dbReference type="InterPro" id="IPR036298">
    <property type="entry name" value="Chalcone_isomerase_sf"/>
</dbReference>
<keyword evidence="1" id="KW-0175">Coiled coil</keyword>
<accession>G2ZKW2</accession>
<reference evidence="3" key="2">
    <citation type="submission" date="2011-04" db="EMBL/GenBank/DDBJ databases">
        <authorList>
            <person name="Genoscope - CEA"/>
        </authorList>
    </citation>
    <scope>NUCLEOTIDE SEQUENCE</scope>
    <source>
        <strain evidence="3">R229</strain>
    </source>
</reference>
<evidence type="ECO:0000259" key="2">
    <source>
        <dbReference type="Pfam" id="PF16036"/>
    </source>
</evidence>
<dbReference type="InterPro" id="IPR016088">
    <property type="entry name" value="Chalcone_isomerase_3-sand"/>
</dbReference>
<proteinExistence type="predicted"/>
<feature type="coiled-coil region" evidence="1">
    <location>
        <begin position="146"/>
        <end position="173"/>
    </location>
</feature>
<dbReference type="SUPFAM" id="SSF54626">
    <property type="entry name" value="Chalcone isomerase"/>
    <property type="match status" value="1"/>
</dbReference>
<keyword evidence="3" id="KW-0812">Transmembrane</keyword>
<reference evidence="3" key="1">
    <citation type="journal article" date="2011" name="PLoS ONE">
        <title>Ralstonia syzygii, the Blood Disease Bacterium and some Asian R. solanacearum strains form a single genomic species despite divergent lifestyles.</title>
        <authorList>
            <person name="Remenant B."/>
            <person name="de Cambiaire J.C."/>
            <person name="Cellier G."/>
            <person name="Jacobs J.M."/>
            <person name="Mangenot S."/>
            <person name="Barbe V."/>
            <person name="Lajus A."/>
            <person name="Vallenet D."/>
            <person name="Medigue C."/>
            <person name="Fegan M."/>
            <person name="Allen C."/>
            <person name="Prior P."/>
        </authorList>
    </citation>
    <scope>NUCLEOTIDE SEQUENCE</scope>
    <source>
        <strain evidence="3">R229</strain>
    </source>
</reference>
<evidence type="ECO:0000256" key="1">
    <source>
        <dbReference type="SAM" id="Coils"/>
    </source>
</evidence>
<dbReference type="Gene3D" id="3.50.70.10">
    <property type="match status" value="1"/>
</dbReference>
<gene>
    <name evidence="3" type="ORF">BDB_80056</name>
</gene>
<dbReference type="AlphaFoldDB" id="G2ZKW2"/>
<dbReference type="InterPro" id="IPR016087">
    <property type="entry name" value="Chalcone_isomerase"/>
</dbReference>
<evidence type="ECO:0000313" key="3">
    <source>
        <dbReference type="EMBL" id="CCA79675.1"/>
    </source>
</evidence>
<sequence length="232" mass="25546">MQNRQDIPSIKSRFRSMFSTRISVRRTLRFSARACSLGTSRAWRHGVAGAALLAACAWPTWAAVDIEGEHFDAAVRLAGHELPLNGTGLRSFFVIKGYVAGLYLPERAKNAAVILGMKGPKRLQIRPLRDVGADTFIHALNDGIHRNQTEAQVQKLADRLAQLEDAMRRIGATRRGDTINVDYTPQAGTVISVNGVMRGRPIPGEDFYQAVLRIFIGDDPVDRDLKNGLLGT</sequence>
<dbReference type="GO" id="GO:0016872">
    <property type="term" value="F:intramolecular lyase activity"/>
    <property type="evidence" value="ECO:0007669"/>
    <property type="project" value="InterPro"/>
</dbReference>
<feature type="domain" description="Chalcone isomerase" evidence="2">
    <location>
        <begin position="63"/>
        <end position="231"/>
    </location>
</feature>